<proteinExistence type="predicted"/>
<dbReference type="Proteomes" id="UP000284842">
    <property type="component" value="Unassembled WGS sequence"/>
</dbReference>
<keyword evidence="2" id="KW-1185">Reference proteome</keyword>
<evidence type="ECO:0000313" key="1">
    <source>
        <dbReference type="EMBL" id="PPQ70252.1"/>
    </source>
</evidence>
<protein>
    <submittedName>
        <fullName evidence="1">Uncharacterized protein</fullName>
    </submittedName>
</protein>
<dbReference type="OrthoDB" id="3067876at2759"/>
<evidence type="ECO:0000313" key="2">
    <source>
        <dbReference type="Proteomes" id="UP000284842"/>
    </source>
</evidence>
<dbReference type="AlphaFoldDB" id="A0A409VVG8"/>
<reference evidence="1 2" key="1">
    <citation type="journal article" date="2018" name="Evol. Lett.">
        <title>Horizontal gene cluster transfer increased hallucinogenic mushroom diversity.</title>
        <authorList>
            <person name="Reynolds H.T."/>
            <person name="Vijayakumar V."/>
            <person name="Gluck-Thaler E."/>
            <person name="Korotkin H.B."/>
            <person name="Matheny P.B."/>
            <person name="Slot J.C."/>
        </authorList>
    </citation>
    <scope>NUCLEOTIDE SEQUENCE [LARGE SCALE GENOMIC DNA]</scope>
    <source>
        <strain evidence="1 2">2629</strain>
    </source>
</reference>
<name>A0A409VVG8_9AGAR</name>
<dbReference type="EMBL" id="NHTK01005960">
    <property type="protein sequence ID" value="PPQ70252.1"/>
    <property type="molecule type" value="Genomic_DNA"/>
</dbReference>
<sequence length="420" mass="47738">MFATITIHGFAHGTDGNPRPLLLSRSASFPQPSYKGFDTDKQFPPIKDSSSIDISTCNLHIEARIEQQEDHPNTDFFEGGPPPGSLGHGLAGVVYPVKIEAIRCLDTEHCHSPDHMASHEALISSLPNLCVKIARPKFSRYLAREAWFYERLDMAGLTNAITPKCYGVFQTPQACVSVNHKEARLEIVSPRSVTGSTIGTKATQDPTPRGVDEDDYYPPSPTPKNAGFHVFTPPTFDDDPWFDTLSPASMAEERRIRKFEPLPEDDDLSSTAMAKGGRQSVNEQYGDDVLSSYMNSRWFEFEDYDPAEDSHYVTVLLMEQLGERLTVPDLREYSDDLKEVWDDLRKALIDYTDDGLRQVLRAPASVQRECPNHHKKHEWFMIDYDHAVKVIDASDPKLFRYSFSRFKAQYVRPRYYEEAF</sequence>
<dbReference type="InParanoid" id="A0A409VVG8"/>
<accession>A0A409VVG8</accession>
<gene>
    <name evidence="1" type="ORF">CVT24_013076</name>
</gene>
<organism evidence="1 2">
    <name type="scientific">Panaeolus cyanescens</name>
    <dbReference type="NCBI Taxonomy" id="181874"/>
    <lineage>
        <taxon>Eukaryota</taxon>
        <taxon>Fungi</taxon>
        <taxon>Dikarya</taxon>
        <taxon>Basidiomycota</taxon>
        <taxon>Agaricomycotina</taxon>
        <taxon>Agaricomycetes</taxon>
        <taxon>Agaricomycetidae</taxon>
        <taxon>Agaricales</taxon>
        <taxon>Agaricineae</taxon>
        <taxon>Galeropsidaceae</taxon>
        <taxon>Panaeolus</taxon>
    </lineage>
</organism>
<comment type="caution">
    <text evidence="1">The sequence shown here is derived from an EMBL/GenBank/DDBJ whole genome shotgun (WGS) entry which is preliminary data.</text>
</comment>